<evidence type="ECO:0000259" key="2">
    <source>
        <dbReference type="PROSITE" id="PS50234"/>
    </source>
</evidence>
<feature type="domain" description="VWFA" evidence="2">
    <location>
        <begin position="12"/>
        <end position="99"/>
    </location>
</feature>
<sequence>MRVLYITDNQIDLCFVIDRSQSIGADNWKLLLNFVENIVNKLTISNNDTRFALVTFASFGELVFGLDVFNNNTSGLIEAIRSADYYGYGTSIDNGLYTARTECFYKVYIYIYIYIYILYIYNY</sequence>
<reference evidence="3" key="1">
    <citation type="journal article" date="2023" name="Mol. Biol. Evol.">
        <title>Third-Generation Sequencing Reveals the Adaptive Role of the Epigenome in Three Deep-Sea Polychaetes.</title>
        <authorList>
            <person name="Perez M."/>
            <person name="Aroh O."/>
            <person name="Sun Y."/>
            <person name="Lan Y."/>
            <person name="Juniper S.K."/>
            <person name="Young C.R."/>
            <person name="Angers B."/>
            <person name="Qian P.Y."/>
        </authorList>
    </citation>
    <scope>NUCLEOTIDE SEQUENCE</scope>
    <source>
        <strain evidence="3">P08H-3</strain>
    </source>
</reference>
<comment type="caution">
    <text evidence="3">The sequence shown here is derived from an EMBL/GenBank/DDBJ whole genome shotgun (WGS) entry which is preliminary data.</text>
</comment>
<dbReference type="PANTHER" id="PTHR24020:SF20">
    <property type="entry name" value="PH DOMAIN-CONTAINING PROTEIN"/>
    <property type="match status" value="1"/>
</dbReference>
<dbReference type="PANTHER" id="PTHR24020">
    <property type="entry name" value="COLLAGEN ALPHA"/>
    <property type="match status" value="1"/>
</dbReference>
<keyword evidence="1" id="KW-0812">Transmembrane</keyword>
<evidence type="ECO:0000313" key="3">
    <source>
        <dbReference type="EMBL" id="KAK2166503.1"/>
    </source>
</evidence>
<dbReference type="InterPro" id="IPR036465">
    <property type="entry name" value="vWFA_dom_sf"/>
</dbReference>
<dbReference type="AlphaFoldDB" id="A0AAD9K7I5"/>
<dbReference type="EMBL" id="JAODUP010000038">
    <property type="protein sequence ID" value="KAK2166503.1"/>
    <property type="molecule type" value="Genomic_DNA"/>
</dbReference>
<keyword evidence="1" id="KW-0472">Membrane</keyword>
<keyword evidence="4" id="KW-1185">Reference proteome</keyword>
<dbReference type="CDD" id="cd01450">
    <property type="entry name" value="vWFA_subfamily_ECM"/>
    <property type="match status" value="1"/>
</dbReference>
<dbReference type="SUPFAM" id="SSF53300">
    <property type="entry name" value="vWA-like"/>
    <property type="match status" value="1"/>
</dbReference>
<dbReference type="PROSITE" id="PS50234">
    <property type="entry name" value="VWFA"/>
    <property type="match status" value="1"/>
</dbReference>
<dbReference type="Gene3D" id="3.40.50.410">
    <property type="entry name" value="von Willebrand factor, type A domain"/>
    <property type="match status" value="1"/>
</dbReference>
<dbReference type="Pfam" id="PF00092">
    <property type="entry name" value="VWA"/>
    <property type="match status" value="1"/>
</dbReference>
<dbReference type="InterPro" id="IPR050525">
    <property type="entry name" value="ECM_Assembly_Org"/>
</dbReference>
<feature type="transmembrane region" description="Helical" evidence="1">
    <location>
        <begin position="103"/>
        <end position="121"/>
    </location>
</feature>
<proteinExistence type="predicted"/>
<dbReference type="Proteomes" id="UP001208570">
    <property type="component" value="Unassembled WGS sequence"/>
</dbReference>
<gene>
    <name evidence="3" type="ORF">LSH36_38g01066</name>
</gene>
<evidence type="ECO:0000256" key="1">
    <source>
        <dbReference type="SAM" id="Phobius"/>
    </source>
</evidence>
<name>A0AAD9K7I5_9ANNE</name>
<evidence type="ECO:0000313" key="4">
    <source>
        <dbReference type="Proteomes" id="UP001208570"/>
    </source>
</evidence>
<keyword evidence="1" id="KW-1133">Transmembrane helix</keyword>
<accession>A0AAD9K7I5</accession>
<protein>
    <recommendedName>
        <fullName evidence="2">VWFA domain-containing protein</fullName>
    </recommendedName>
</protein>
<organism evidence="3 4">
    <name type="scientific">Paralvinella palmiformis</name>
    <dbReference type="NCBI Taxonomy" id="53620"/>
    <lineage>
        <taxon>Eukaryota</taxon>
        <taxon>Metazoa</taxon>
        <taxon>Spiralia</taxon>
        <taxon>Lophotrochozoa</taxon>
        <taxon>Annelida</taxon>
        <taxon>Polychaeta</taxon>
        <taxon>Sedentaria</taxon>
        <taxon>Canalipalpata</taxon>
        <taxon>Terebellida</taxon>
        <taxon>Terebelliformia</taxon>
        <taxon>Alvinellidae</taxon>
        <taxon>Paralvinella</taxon>
    </lineage>
</organism>
<dbReference type="InterPro" id="IPR002035">
    <property type="entry name" value="VWF_A"/>
</dbReference>